<comment type="caution">
    <text evidence="1">The sequence shown here is derived from an EMBL/GenBank/DDBJ whole genome shotgun (WGS) entry which is preliminary data.</text>
</comment>
<organism evidence="1">
    <name type="scientific">marine sediment metagenome</name>
    <dbReference type="NCBI Taxonomy" id="412755"/>
    <lineage>
        <taxon>unclassified sequences</taxon>
        <taxon>metagenomes</taxon>
        <taxon>ecological metagenomes</taxon>
    </lineage>
</organism>
<reference evidence="1" key="1">
    <citation type="journal article" date="2015" name="Nature">
        <title>Complex archaea that bridge the gap between prokaryotes and eukaryotes.</title>
        <authorList>
            <person name="Spang A."/>
            <person name="Saw J.H."/>
            <person name="Jorgensen S.L."/>
            <person name="Zaremba-Niedzwiedzka K."/>
            <person name="Martijn J."/>
            <person name="Lind A.E."/>
            <person name="van Eijk R."/>
            <person name="Schleper C."/>
            <person name="Guy L."/>
            <person name="Ettema T.J."/>
        </authorList>
    </citation>
    <scope>NUCLEOTIDE SEQUENCE</scope>
</reference>
<proteinExistence type="predicted"/>
<accession>A0A0F9VRB8</accession>
<gene>
    <name evidence="1" type="ORF">LCGC14_0374110</name>
</gene>
<dbReference type="AlphaFoldDB" id="A0A0F9VRB8"/>
<sequence>MRTKRITCYICEICNKCFKHNLCPNIKCKGNFDITCEGKPRKYRIGISSHKCTKTHGGKDE</sequence>
<dbReference type="EMBL" id="LAZR01000300">
    <property type="protein sequence ID" value="KKN76021.1"/>
    <property type="molecule type" value="Genomic_DNA"/>
</dbReference>
<name>A0A0F9VRB8_9ZZZZ</name>
<evidence type="ECO:0000313" key="1">
    <source>
        <dbReference type="EMBL" id="KKN76021.1"/>
    </source>
</evidence>
<protein>
    <submittedName>
        <fullName evidence="1">Uncharacterized protein</fullName>
    </submittedName>
</protein>